<dbReference type="Pfam" id="PF08722">
    <property type="entry name" value="Tn7_TnsA-like_N"/>
    <property type="match status" value="1"/>
</dbReference>
<dbReference type="HAMAP" id="MF_04160">
    <property type="entry name" value="NUCL_HEAD_T4"/>
    <property type="match status" value="1"/>
</dbReference>
<organism evidence="2">
    <name type="scientific">marine metagenome</name>
    <dbReference type="NCBI Taxonomy" id="408172"/>
    <lineage>
        <taxon>unclassified sequences</taxon>
        <taxon>metagenomes</taxon>
        <taxon>ecological metagenomes</taxon>
    </lineage>
</organism>
<dbReference type="EMBL" id="UINC01060390">
    <property type="protein sequence ID" value="SVB84843.1"/>
    <property type="molecule type" value="Genomic_DNA"/>
</dbReference>
<reference evidence="2" key="1">
    <citation type="submission" date="2018-05" db="EMBL/GenBank/DDBJ databases">
        <authorList>
            <person name="Lanie J.A."/>
            <person name="Ng W.-L."/>
            <person name="Kazmierczak K.M."/>
            <person name="Andrzejewski T.M."/>
            <person name="Davidsen T.M."/>
            <person name="Wayne K.J."/>
            <person name="Tettelin H."/>
            <person name="Glass J.I."/>
            <person name="Rusch D."/>
            <person name="Podicherti R."/>
            <person name="Tsui H.-C.T."/>
            <person name="Winkler M.E."/>
        </authorList>
    </citation>
    <scope>NUCLEOTIDE SEQUENCE</scope>
</reference>
<feature type="domain" description="TnsA endonuclease N-terminal" evidence="1">
    <location>
        <begin position="41"/>
        <end position="112"/>
    </location>
</feature>
<dbReference type="Gene3D" id="3.40.91.30">
    <property type="match status" value="1"/>
</dbReference>
<dbReference type="GO" id="GO:0004527">
    <property type="term" value="F:exonuclease activity"/>
    <property type="evidence" value="ECO:0007669"/>
    <property type="project" value="InterPro"/>
</dbReference>
<dbReference type="InterPro" id="IPR014833">
    <property type="entry name" value="TnsA_N"/>
</dbReference>
<accession>A0A382HDL2</accession>
<protein>
    <recommendedName>
        <fullName evidence="1">TnsA endonuclease N-terminal domain-containing protein</fullName>
    </recommendedName>
</protein>
<dbReference type="AlphaFoldDB" id="A0A382HDL2"/>
<sequence>MKNVAIKGKYIPKNKDKFLSKRTPIYRSMWERRFMIYCDRSPNILEWDSESIHIPYISPKDDRWHNYYPDFYIKYKDKNDYIVNALIEIKPKSQKKWDVNVAKWKACQKQCMDAASIAKKGDITIEADNLPNSGVIGILLVMGANINEINIREDDSGDTIFDIRVRYSNDEKFMQFKVLTKDELFE</sequence>
<name>A0A382HDL2_9ZZZZ</name>
<dbReference type="InterPro" id="IPR046390">
    <property type="entry name" value="NUCL_HEAD_T4"/>
</dbReference>
<dbReference type="GO" id="GO:0004519">
    <property type="term" value="F:endonuclease activity"/>
    <property type="evidence" value="ECO:0007669"/>
    <property type="project" value="InterPro"/>
</dbReference>
<proteinExistence type="inferred from homology"/>
<evidence type="ECO:0000313" key="2">
    <source>
        <dbReference type="EMBL" id="SVB84843.1"/>
    </source>
</evidence>
<gene>
    <name evidence="2" type="ORF">METZ01_LOCUS237697</name>
</gene>
<evidence type="ECO:0000259" key="1">
    <source>
        <dbReference type="Pfam" id="PF08722"/>
    </source>
</evidence>